<dbReference type="InterPro" id="IPR026971">
    <property type="entry name" value="CND1/NCAPD3"/>
</dbReference>
<proteinExistence type="predicted"/>
<evidence type="ECO:0000256" key="1">
    <source>
        <dbReference type="SAM" id="MobiDB-lite"/>
    </source>
</evidence>
<dbReference type="SUPFAM" id="SSF48371">
    <property type="entry name" value="ARM repeat"/>
    <property type="match status" value="1"/>
</dbReference>
<dbReference type="PANTHER" id="PTHR14222">
    <property type="entry name" value="CONDENSIN"/>
    <property type="match status" value="1"/>
</dbReference>
<dbReference type="GO" id="GO:0000779">
    <property type="term" value="C:condensed chromosome, centromeric region"/>
    <property type="evidence" value="ECO:0007669"/>
    <property type="project" value="TreeGrafter"/>
</dbReference>
<dbReference type="InterPro" id="IPR016024">
    <property type="entry name" value="ARM-type_fold"/>
</dbReference>
<gene>
    <name evidence="2" type="ORF">EZS28_007469</name>
</gene>
<dbReference type="OrthoDB" id="436262at2759"/>
<accession>A0A5J4WQZ5</accession>
<dbReference type="EMBL" id="SNRW01001286">
    <property type="protein sequence ID" value="KAA6397002.1"/>
    <property type="molecule type" value="Genomic_DNA"/>
</dbReference>
<name>A0A5J4WQZ5_9EUKA</name>
<feature type="compositionally biased region" description="Low complexity" evidence="1">
    <location>
        <begin position="34"/>
        <end position="52"/>
    </location>
</feature>
<reference evidence="2 3" key="1">
    <citation type="submission" date="2019-03" db="EMBL/GenBank/DDBJ databases">
        <title>Single cell metagenomics reveals metabolic interactions within the superorganism composed of flagellate Streblomastix strix and complex community of Bacteroidetes bacteria on its surface.</title>
        <authorList>
            <person name="Treitli S.C."/>
            <person name="Kolisko M."/>
            <person name="Husnik F."/>
            <person name="Keeling P."/>
            <person name="Hampl V."/>
        </authorList>
    </citation>
    <scope>NUCLEOTIDE SEQUENCE [LARGE SCALE GENOMIC DNA]</scope>
    <source>
        <strain evidence="2">ST1C</strain>
    </source>
</reference>
<sequence>MQKDGDEDEEEEVDDEDDDIVNDDVQVIDDDENSNINNDNKQTSSSQSQSSQDAINATAAELGRRVLLHNSRLAAEYAAAAVNAAVIASREAQIREHVDQLKEHQELLIAILLERTTVASALTRTYVMHCWRELYIQKCIPVRLFGVVTSVAVDRIADKGSIPRRAAAHLLVTLIERNPFGANLSFPEIYRKLRQIIKAMKER</sequence>
<dbReference type="GO" id="GO:0010032">
    <property type="term" value="P:meiotic chromosome condensation"/>
    <property type="evidence" value="ECO:0007669"/>
    <property type="project" value="TreeGrafter"/>
</dbReference>
<dbReference type="AlphaFoldDB" id="A0A5J4WQZ5"/>
<dbReference type="Proteomes" id="UP000324800">
    <property type="component" value="Unassembled WGS sequence"/>
</dbReference>
<feature type="compositionally biased region" description="Acidic residues" evidence="1">
    <location>
        <begin position="1"/>
        <end position="33"/>
    </location>
</feature>
<comment type="caution">
    <text evidence="2">The sequence shown here is derived from an EMBL/GenBank/DDBJ whole genome shotgun (WGS) entry which is preliminary data.</text>
</comment>
<dbReference type="GO" id="GO:0007076">
    <property type="term" value="P:mitotic chromosome condensation"/>
    <property type="evidence" value="ECO:0007669"/>
    <property type="project" value="InterPro"/>
</dbReference>
<feature type="region of interest" description="Disordered" evidence="1">
    <location>
        <begin position="1"/>
        <end position="55"/>
    </location>
</feature>
<dbReference type="GO" id="GO:0000796">
    <property type="term" value="C:condensin complex"/>
    <property type="evidence" value="ECO:0007669"/>
    <property type="project" value="TreeGrafter"/>
</dbReference>
<organism evidence="2 3">
    <name type="scientific">Streblomastix strix</name>
    <dbReference type="NCBI Taxonomy" id="222440"/>
    <lineage>
        <taxon>Eukaryota</taxon>
        <taxon>Metamonada</taxon>
        <taxon>Preaxostyla</taxon>
        <taxon>Oxymonadida</taxon>
        <taxon>Streblomastigidae</taxon>
        <taxon>Streblomastix</taxon>
    </lineage>
</organism>
<dbReference type="GO" id="GO:0042393">
    <property type="term" value="F:histone binding"/>
    <property type="evidence" value="ECO:0007669"/>
    <property type="project" value="TreeGrafter"/>
</dbReference>
<protein>
    <submittedName>
        <fullName evidence="2">Uncharacterized protein</fullName>
    </submittedName>
</protein>
<dbReference type="PANTHER" id="PTHR14222:SF2">
    <property type="entry name" value="CONDENSIN COMPLEX SUBUNIT 1"/>
    <property type="match status" value="1"/>
</dbReference>
<evidence type="ECO:0000313" key="2">
    <source>
        <dbReference type="EMBL" id="KAA6397002.1"/>
    </source>
</evidence>
<evidence type="ECO:0000313" key="3">
    <source>
        <dbReference type="Proteomes" id="UP000324800"/>
    </source>
</evidence>